<evidence type="ECO:0000256" key="1">
    <source>
        <dbReference type="SAM" id="Phobius"/>
    </source>
</evidence>
<organism evidence="2">
    <name type="scientific">Adineta vaga</name>
    <name type="common">Rotifer</name>
    <name type="synonym">Callidina vaga</name>
    <dbReference type="NCBI Taxonomy" id="104782"/>
    <lineage>
        <taxon>Eukaryota</taxon>
        <taxon>Metazoa</taxon>
        <taxon>Spiralia</taxon>
        <taxon>Gnathifera</taxon>
        <taxon>Rotifera</taxon>
        <taxon>Eurotatoria</taxon>
        <taxon>Bdelloidea</taxon>
        <taxon>Adinetida</taxon>
        <taxon>Adinetidae</taxon>
        <taxon>Adineta</taxon>
    </lineage>
</organism>
<name>B3G4C8_ADIVA</name>
<accession>B3G4C8</accession>
<keyword evidence="1" id="KW-1133">Transmembrane helix</keyword>
<keyword evidence="1" id="KW-0812">Transmembrane</keyword>
<evidence type="ECO:0000313" key="2">
    <source>
        <dbReference type="EMBL" id="ACD54676.1"/>
    </source>
</evidence>
<dbReference type="AlphaFoldDB" id="B3G4C8"/>
<proteinExistence type="predicted"/>
<keyword evidence="1" id="KW-0472">Membrane</keyword>
<feature type="transmembrane region" description="Helical" evidence="1">
    <location>
        <begin position="305"/>
        <end position="324"/>
    </location>
</feature>
<reference evidence="2" key="1">
    <citation type="journal article" date="2008" name="Science">
        <title>Massive horizontal gene transfer in bdelloid rotifers.</title>
        <authorList>
            <person name="Gladyshev E.A."/>
            <person name="Meselson M.S."/>
            <person name="Arkhipova I.R."/>
        </authorList>
    </citation>
    <scope>NUCLEOTIDE SEQUENCE</scope>
</reference>
<dbReference type="EMBL" id="EU643477">
    <property type="protein sequence ID" value="ACD54676.1"/>
    <property type="molecule type" value="Genomic_DNA"/>
</dbReference>
<sequence length="526" mass="61049">MDNFYNFSRFSFQLFFLLKNLCKLTNNTIYSSLDTFRQTQLVTADLLSVDIFNYQMNNAIQQFQSKLGDTFVSFFQLTHNISYVNQILVNSNNPRYNFIGSFPNIITFSINSYSGGNGNSSYICSCANDINCETNMVLFCADSIPTSKYMVPGVYKACSSLESLLYSTIACFFDNSDCFTNINNFYNAVWFNYSERHNSSLSSRFITNSSIGILLFELFIENWSQLLNYSSYFNHWSYRWTFGIYAHRCSLRHDDLLCDYSSTKTPKRHYSIDQVRHWLKKLNVFNNPTLNTPDHVIQQQRQATYVYLILLSVALFTLVIYNSLTYSTTTFTLINPSLEQHHYSMNTIDCSCSQLAISYSSFIEFECSFHPLCKSHFISSEYLLELFLLYDSLDDAINVARQNYLASFFISVSLINYNLFDKQINASLDQFKSTLSDHYLNNLRLIRDMMQSKAFVSLYSTNWYPVLYNWSSWNYFSTIYMKPQHYGNCNCLTSSACNQPSTPFIQGYFVGCTPLEALLHSSIECM</sequence>
<protein>
    <submittedName>
        <fullName evidence="2">Uncharacterized protein</fullName>
    </submittedName>
</protein>